<dbReference type="KEGG" id="xau:Xaut_1038"/>
<sequence>MNVSLVALFATSVACDVAGQLAFKRGADRLPAVGSAGVARFALRLVGEPWLILGLLVYAVEFLVWTRILAQVPLAIAFPVASLNILGITVASHLWLGERIVPRQYAGAVLVTAGVALVASSL</sequence>
<dbReference type="GO" id="GO:0022857">
    <property type="term" value="F:transmembrane transporter activity"/>
    <property type="evidence" value="ECO:0007669"/>
    <property type="project" value="InterPro"/>
</dbReference>
<feature type="transmembrane region" description="Helical" evidence="11">
    <location>
        <begin position="76"/>
        <end position="96"/>
    </location>
</feature>
<dbReference type="Pfam" id="PF00892">
    <property type="entry name" value="EamA"/>
    <property type="match status" value="1"/>
</dbReference>
<accession>A7IE46</accession>
<keyword evidence="8 11" id="KW-1133">Transmembrane helix</keyword>
<evidence type="ECO:0000256" key="7">
    <source>
        <dbReference type="ARBA" id="ARBA00022985"/>
    </source>
</evidence>
<evidence type="ECO:0000313" key="13">
    <source>
        <dbReference type="EMBL" id="ABS66289.1"/>
    </source>
</evidence>
<dbReference type="Gene3D" id="1.10.3730.20">
    <property type="match status" value="1"/>
</dbReference>
<comment type="subcellular location">
    <subcellularLocation>
        <location evidence="1">Cell membrane</location>
        <topology evidence="1">Multi-pass membrane protein</topology>
    </subcellularLocation>
</comment>
<keyword evidence="14" id="KW-1185">Reference proteome</keyword>
<dbReference type="InterPro" id="IPR000620">
    <property type="entry name" value="EamA_dom"/>
</dbReference>
<dbReference type="SUPFAM" id="SSF103481">
    <property type="entry name" value="Multidrug resistance efflux transporter EmrE"/>
    <property type="match status" value="1"/>
</dbReference>
<evidence type="ECO:0000256" key="2">
    <source>
        <dbReference type="ARBA" id="ARBA00022475"/>
    </source>
</evidence>
<keyword evidence="7" id="KW-0448">Lipopolysaccharide biosynthesis</keyword>
<dbReference type="GO" id="GO:0009245">
    <property type="term" value="P:lipid A biosynthetic process"/>
    <property type="evidence" value="ECO:0007669"/>
    <property type="project" value="UniProtKB-KW"/>
</dbReference>
<dbReference type="PANTHER" id="PTHR30561:SF9">
    <property type="entry name" value="4-AMINO-4-DEOXY-L-ARABINOSE-PHOSPHOUNDECAPRENOL FLIPPASE SUBUNIT ARNF-RELATED"/>
    <property type="match status" value="1"/>
</dbReference>
<evidence type="ECO:0000256" key="8">
    <source>
        <dbReference type="ARBA" id="ARBA00022989"/>
    </source>
</evidence>
<dbReference type="eggNOG" id="COG2076">
    <property type="taxonomic scope" value="Bacteria"/>
</dbReference>
<keyword evidence="4" id="KW-0997">Cell inner membrane</keyword>
<dbReference type="InterPro" id="IPR037185">
    <property type="entry name" value="EmrE-like"/>
</dbReference>
<keyword evidence="2" id="KW-1003">Cell membrane</keyword>
<feature type="domain" description="EamA" evidence="12">
    <location>
        <begin position="51"/>
        <end position="119"/>
    </location>
</feature>
<dbReference type="PANTHER" id="PTHR30561">
    <property type="entry name" value="SMR FAMILY PROTON-DEPENDENT DRUG EFFLUX TRANSPORTER SUGE"/>
    <property type="match status" value="1"/>
</dbReference>
<dbReference type="EMBL" id="CP000781">
    <property type="protein sequence ID" value="ABS66289.1"/>
    <property type="molecule type" value="Genomic_DNA"/>
</dbReference>
<dbReference type="Proteomes" id="UP000002417">
    <property type="component" value="Chromosome"/>
</dbReference>
<evidence type="ECO:0000256" key="6">
    <source>
        <dbReference type="ARBA" id="ARBA00022692"/>
    </source>
</evidence>
<evidence type="ECO:0000256" key="11">
    <source>
        <dbReference type="SAM" id="Phobius"/>
    </source>
</evidence>
<proteinExistence type="predicted"/>
<dbReference type="GO" id="GO:0009103">
    <property type="term" value="P:lipopolysaccharide biosynthetic process"/>
    <property type="evidence" value="ECO:0007669"/>
    <property type="project" value="UniProtKB-KW"/>
</dbReference>
<dbReference type="InterPro" id="IPR000390">
    <property type="entry name" value="Small_drug/metabolite_transptr"/>
</dbReference>
<evidence type="ECO:0000256" key="1">
    <source>
        <dbReference type="ARBA" id="ARBA00004651"/>
    </source>
</evidence>
<dbReference type="OrthoDB" id="7305588at2"/>
<keyword evidence="6 11" id="KW-0812">Transmembrane</keyword>
<name>A7IE46_XANP2</name>
<keyword evidence="5" id="KW-0441">Lipid A biosynthesis</keyword>
<dbReference type="STRING" id="78245.Xaut_1038"/>
<reference evidence="13 14" key="1">
    <citation type="submission" date="2007-07" db="EMBL/GenBank/DDBJ databases">
        <title>Complete sequence of chromosome of Xanthobacter autotrophicus Py2.</title>
        <authorList>
            <consortium name="US DOE Joint Genome Institute"/>
            <person name="Copeland A."/>
            <person name="Lucas S."/>
            <person name="Lapidus A."/>
            <person name="Barry K."/>
            <person name="Glavina del Rio T."/>
            <person name="Hammon N."/>
            <person name="Israni S."/>
            <person name="Dalin E."/>
            <person name="Tice H."/>
            <person name="Pitluck S."/>
            <person name="Sims D."/>
            <person name="Brettin T."/>
            <person name="Bruce D."/>
            <person name="Detter J.C."/>
            <person name="Han C."/>
            <person name="Tapia R."/>
            <person name="Brainard J."/>
            <person name="Schmutz J."/>
            <person name="Larimer F."/>
            <person name="Land M."/>
            <person name="Hauser L."/>
            <person name="Kyrpides N."/>
            <person name="Kim E."/>
            <person name="Ensigns S.A."/>
            <person name="Richardson P."/>
        </authorList>
    </citation>
    <scope>NUCLEOTIDE SEQUENCE [LARGE SCALE GENOMIC DNA]</scope>
    <source>
        <strain evidence="14">ATCC BAA-1158 / Py2</strain>
    </source>
</reference>
<dbReference type="HOGENOM" id="CLU_131462_3_2_5"/>
<evidence type="ECO:0000256" key="10">
    <source>
        <dbReference type="ARBA" id="ARBA00023136"/>
    </source>
</evidence>
<evidence type="ECO:0000256" key="5">
    <source>
        <dbReference type="ARBA" id="ARBA00022556"/>
    </source>
</evidence>
<protein>
    <recommendedName>
        <fullName evidence="12">EamA domain-containing protein</fullName>
    </recommendedName>
</protein>
<dbReference type="GO" id="GO:0005886">
    <property type="term" value="C:plasma membrane"/>
    <property type="evidence" value="ECO:0007669"/>
    <property type="project" value="UniProtKB-SubCell"/>
</dbReference>
<gene>
    <name evidence="13" type="ordered locus">Xaut_1038</name>
</gene>
<keyword evidence="9" id="KW-0443">Lipid metabolism</keyword>
<dbReference type="AlphaFoldDB" id="A7IE46"/>
<keyword evidence="3" id="KW-0444">Lipid biosynthesis</keyword>
<keyword evidence="10 11" id="KW-0472">Membrane</keyword>
<evidence type="ECO:0000256" key="4">
    <source>
        <dbReference type="ARBA" id="ARBA00022519"/>
    </source>
</evidence>
<feature type="transmembrane region" description="Helical" evidence="11">
    <location>
        <begin position="50"/>
        <end position="69"/>
    </location>
</feature>
<organism evidence="13 14">
    <name type="scientific">Xanthobacter autotrophicus (strain ATCC BAA-1158 / Py2)</name>
    <dbReference type="NCBI Taxonomy" id="78245"/>
    <lineage>
        <taxon>Bacteria</taxon>
        <taxon>Pseudomonadati</taxon>
        <taxon>Pseudomonadota</taxon>
        <taxon>Alphaproteobacteria</taxon>
        <taxon>Hyphomicrobiales</taxon>
        <taxon>Xanthobacteraceae</taxon>
        <taxon>Xanthobacter</taxon>
    </lineage>
</organism>
<evidence type="ECO:0000259" key="12">
    <source>
        <dbReference type="Pfam" id="PF00892"/>
    </source>
</evidence>
<evidence type="ECO:0000256" key="3">
    <source>
        <dbReference type="ARBA" id="ARBA00022516"/>
    </source>
</evidence>
<evidence type="ECO:0000256" key="9">
    <source>
        <dbReference type="ARBA" id="ARBA00023098"/>
    </source>
</evidence>
<evidence type="ECO:0000313" key="14">
    <source>
        <dbReference type="Proteomes" id="UP000002417"/>
    </source>
</evidence>